<evidence type="ECO:0000256" key="1">
    <source>
        <dbReference type="ARBA" id="ARBA00022676"/>
    </source>
</evidence>
<comment type="caution">
    <text evidence="4">The sequence shown here is derived from an EMBL/GenBank/DDBJ whole genome shotgun (WGS) entry which is preliminary data.</text>
</comment>
<keyword evidence="5" id="KW-1185">Reference proteome</keyword>
<dbReference type="Gene3D" id="3.40.50.2000">
    <property type="entry name" value="Glycogen Phosphorylase B"/>
    <property type="match status" value="2"/>
</dbReference>
<dbReference type="InterPro" id="IPR028098">
    <property type="entry name" value="Glyco_trans_4-like_N"/>
</dbReference>
<reference evidence="4 5" key="1">
    <citation type="submission" date="2020-08" db="EMBL/GenBank/DDBJ databases">
        <title>Genomic Encyclopedia of Archaeal and Bacterial Type Strains, Phase II (KMG-II): from individual species to whole genera.</title>
        <authorList>
            <person name="Goeker M."/>
        </authorList>
    </citation>
    <scope>NUCLEOTIDE SEQUENCE [LARGE SCALE GENOMIC DNA]</scope>
    <source>
        <strain evidence="4 5">DSM 23288</strain>
    </source>
</reference>
<gene>
    <name evidence="4" type="ORF">BDZ31_001233</name>
</gene>
<protein>
    <submittedName>
        <fullName evidence="4">Glycosyltransferase involved in cell wall biosynthesis</fullName>
    </submittedName>
</protein>
<dbReference type="Pfam" id="PF13439">
    <property type="entry name" value="Glyco_transf_4"/>
    <property type="match status" value="1"/>
</dbReference>
<accession>A0A840ICI8</accession>
<evidence type="ECO:0000256" key="2">
    <source>
        <dbReference type="ARBA" id="ARBA00022679"/>
    </source>
</evidence>
<evidence type="ECO:0000313" key="4">
    <source>
        <dbReference type="EMBL" id="MBB4661660.1"/>
    </source>
</evidence>
<dbReference type="PANTHER" id="PTHR12526">
    <property type="entry name" value="GLYCOSYLTRANSFERASE"/>
    <property type="match status" value="1"/>
</dbReference>
<keyword evidence="1" id="KW-0328">Glycosyltransferase</keyword>
<sequence length="364" mass="39436">MRVVLVTTIERGGPIEQALLLARGLARQGASVLVTCANVQLAERFAVDGVRAAVVPLRHQGDVAGAARVWRLARGADVIHAHDRRAGLWTRIGPRPRRRGLRVYTAHGIPEPYHPPPVGPERPGWKATLLYRGLDGGLCRRADAIVVPSRAVADDLVARLGYPRRLLHVIPNGIELPSPREHDGELIGTFSVLEQFKGIDVFLRAVARLAPERPEWRFASFGVGSDAERLRALAAELGIAERIEWPGFVPGPQARARLRVYVLSSYWENAPMALLEAMADGVPVVATAVDGVPEIVDETTARMVPSGDPAALAAAIEQAVGDQAGTAARVAAARRRVEERYTAERNAEAIGALYERLLRGEASR</sequence>
<keyword evidence="2 4" id="KW-0808">Transferase</keyword>
<dbReference type="SUPFAM" id="SSF53756">
    <property type="entry name" value="UDP-Glycosyltransferase/glycogen phosphorylase"/>
    <property type="match status" value="1"/>
</dbReference>
<dbReference type="CDD" id="cd03811">
    <property type="entry name" value="GT4_GT28_WabH-like"/>
    <property type="match status" value="1"/>
</dbReference>
<name>A0A840ICI8_9ACTN</name>
<dbReference type="GO" id="GO:0016757">
    <property type="term" value="F:glycosyltransferase activity"/>
    <property type="evidence" value="ECO:0007669"/>
    <property type="project" value="UniProtKB-KW"/>
</dbReference>
<dbReference type="Proteomes" id="UP000585272">
    <property type="component" value="Unassembled WGS sequence"/>
</dbReference>
<evidence type="ECO:0000259" key="3">
    <source>
        <dbReference type="Pfam" id="PF13439"/>
    </source>
</evidence>
<dbReference type="PANTHER" id="PTHR12526:SF635">
    <property type="entry name" value="GLYCOSYL TRANSFERASE GROUP 1"/>
    <property type="match status" value="1"/>
</dbReference>
<dbReference type="RefSeq" id="WP_183340002.1">
    <property type="nucleotide sequence ID" value="NZ_JACHNU010000001.1"/>
</dbReference>
<dbReference type="AlphaFoldDB" id="A0A840ICI8"/>
<organism evidence="4 5">
    <name type="scientific">Conexibacter arvalis</name>
    <dbReference type="NCBI Taxonomy" id="912552"/>
    <lineage>
        <taxon>Bacteria</taxon>
        <taxon>Bacillati</taxon>
        <taxon>Actinomycetota</taxon>
        <taxon>Thermoleophilia</taxon>
        <taxon>Solirubrobacterales</taxon>
        <taxon>Conexibacteraceae</taxon>
        <taxon>Conexibacter</taxon>
    </lineage>
</organism>
<evidence type="ECO:0000313" key="5">
    <source>
        <dbReference type="Proteomes" id="UP000585272"/>
    </source>
</evidence>
<dbReference type="Pfam" id="PF13692">
    <property type="entry name" value="Glyco_trans_1_4"/>
    <property type="match status" value="1"/>
</dbReference>
<proteinExistence type="predicted"/>
<dbReference type="EMBL" id="JACHNU010000001">
    <property type="protein sequence ID" value="MBB4661660.1"/>
    <property type="molecule type" value="Genomic_DNA"/>
</dbReference>
<feature type="domain" description="Glycosyltransferase subfamily 4-like N-terminal" evidence="3">
    <location>
        <begin position="17"/>
        <end position="176"/>
    </location>
</feature>